<keyword evidence="4 7" id="KW-0812">Transmembrane</keyword>
<dbReference type="PANTHER" id="PTHR42718">
    <property type="entry name" value="MAJOR FACILITATOR SUPERFAMILY MULTIDRUG TRANSPORTER MFSC"/>
    <property type="match status" value="1"/>
</dbReference>
<evidence type="ECO:0000256" key="6">
    <source>
        <dbReference type="ARBA" id="ARBA00023136"/>
    </source>
</evidence>
<dbReference type="PROSITE" id="PS50850">
    <property type="entry name" value="MFS"/>
    <property type="match status" value="1"/>
</dbReference>
<organism evidence="9 10">
    <name type="scientific">Actinocatenispora rupis</name>
    <dbReference type="NCBI Taxonomy" id="519421"/>
    <lineage>
        <taxon>Bacteria</taxon>
        <taxon>Bacillati</taxon>
        <taxon>Actinomycetota</taxon>
        <taxon>Actinomycetes</taxon>
        <taxon>Micromonosporales</taxon>
        <taxon>Micromonosporaceae</taxon>
        <taxon>Actinocatenispora</taxon>
    </lineage>
</organism>
<dbReference type="Proteomes" id="UP000612808">
    <property type="component" value="Unassembled WGS sequence"/>
</dbReference>
<evidence type="ECO:0000313" key="9">
    <source>
        <dbReference type="EMBL" id="GID11491.1"/>
    </source>
</evidence>
<feature type="transmembrane region" description="Helical" evidence="7">
    <location>
        <begin position="414"/>
        <end position="431"/>
    </location>
</feature>
<gene>
    <name evidence="9" type="ORF">Aru02nite_23800</name>
</gene>
<dbReference type="Gene3D" id="1.20.1250.20">
    <property type="entry name" value="MFS general substrate transporter like domains"/>
    <property type="match status" value="1"/>
</dbReference>
<keyword evidence="5 7" id="KW-1133">Transmembrane helix</keyword>
<dbReference type="AlphaFoldDB" id="A0A8J3J4J8"/>
<dbReference type="Gene3D" id="1.20.1720.10">
    <property type="entry name" value="Multidrug resistance protein D"/>
    <property type="match status" value="1"/>
</dbReference>
<evidence type="ECO:0000256" key="4">
    <source>
        <dbReference type="ARBA" id="ARBA00022692"/>
    </source>
</evidence>
<feature type="transmembrane region" description="Helical" evidence="7">
    <location>
        <begin position="437"/>
        <end position="457"/>
    </location>
</feature>
<evidence type="ECO:0000256" key="2">
    <source>
        <dbReference type="ARBA" id="ARBA00022448"/>
    </source>
</evidence>
<evidence type="ECO:0000256" key="3">
    <source>
        <dbReference type="ARBA" id="ARBA00022475"/>
    </source>
</evidence>
<dbReference type="InterPro" id="IPR036259">
    <property type="entry name" value="MFS_trans_sf"/>
</dbReference>
<evidence type="ECO:0000256" key="7">
    <source>
        <dbReference type="SAM" id="Phobius"/>
    </source>
</evidence>
<feature type="transmembrane region" description="Helical" evidence="7">
    <location>
        <begin position="174"/>
        <end position="194"/>
    </location>
</feature>
<feature type="domain" description="Major facilitator superfamily (MFS) profile" evidence="8">
    <location>
        <begin position="19"/>
        <end position="462"/>
    </location>
</feature>
<accession>A0A8J3J4J8</accession>
<evidence type="ECO:0000256" key="5">
    <source>
        <dbReference type="ARBA" id="ARBA00022989"/>
    </source>
</evidence>
<keyword evidence="6 7" id="KW-0472">Membrane</keyword>
<feature type="transmembrane region" description="Helical" evidence="7">
    <location>
        <begin position="280"/>
        <end position="298"/>
    </location>
</feature>
<feature type="transmembrane region" description="Helical" evidence="7">
    <location>
        <begin position="310"/>
        <end position="330"/>
    </location>
</feature>
<feature type="transmembrane region" description="Helical" evidence="7">
    <location>
        <begin position="142"/>
        <end position="162"/>
    </location>
</feature>
<sequence>MTATATTRLDAPARLPGRLVGSIAFGTLLQALNSSMIAVALVGIRGDFRAGAEVSWLISALYLATAVGAPTMGRLADLVGPRRVFLTGLALVAVASVAAPFAPNVGVLVACRVLLGLGTAAQYPAGVAMVRTVAERTGARASGALGILSICSQTAVAFGPSLGGLLVGAFGWPAIFLVNLPFVAVAAVTVLRWGPAGRTSPHRLGVAASLRRLDPPGLLLFAGAMTTLMLLLLSLADHPRWWLAAVFVPLAGLLLWRELRCAEPFLDVRLLGRNRALTGTYLRTALTYVAFYAIFYGLPSWLEQGRGLDAAQAGLVVLPIAGLGVFMTVLATRLVRTRGPRAPLLIGSLGLLAGGVVLATVVHSATPVLVLLAVSAVLGIPNGFNNMGNQTAMYAAAPADATGAASGLYRTSQYVGANLAAALIEVLAAGTDPDSGLHRLGIAVAVVGAVLLAGSLLGRRRT</sequence>
<proteinExistence type="predicted"/>
<keyword evidence="10" id="KW-1185">Reference proteome</keyword>
<feature type="transmembrane region" description="Helical" evidence="7">
    <location>
        <begin position="215"/>
        <end position="235"/>
    </location>
</feature>
<dbReference type="PANTHER" id="PTHR42718:SF46">
    <property type="entry name" value="BLR6921 PROTEIN"/>
    <property type="match status" value="1"/>
</dbReference>
<comment type="caution">
    <text evidence="9">The sequence shown here is derived from an EMBL/GenBank/DDBJ whole genome shotgun (WGS) entry which is preliminary data.</text>
</comment>
<name>A0A8J3J4J8_9ACTN</name>
<dbReference type="GO" id="GO:0005886">
    <property type="term" value="C:plasma membrane"/>
    <property type="evidence" value="ECO:0007669"/>
    <property type="project" value="UniProtKB-SubCell"/>
</dbReference>
<evidence type="ECO:0000313" key="10">
    <source>
        <dbReference type="Proteomes" id="UP000612808"/>
    </source>
</evidence>
<dbReference type="InterPro" id="IPR011701">
    <property type="entry name" value="MFS"/>
</dbReference>
<feature type="transmembrane region" description="Helical" evidence="7">
    <location>
        <begin position="84"/>
        <end position="101"/>
    </location>
</feature>
<feature type="transmembrane region" description="Helical" evidence="7">
    <location>
        <begin position="368"/>
        <end position="384"/>
    </location>
</feature>
<dbReference type="EMBL" id="BOMB01000012">
    <property type="protein sequence ID" value="GID11491.1"/>
    <property type="molecule type" value="Genomic_DNA"/>
</dbReference>
<feature type="transmembrane region" description="Helical" evidence="7">
    <location>
        <begin position="342"/>
        <end position="362"/>
    </location>
</feature>
<evidence type="ECO:0000256" key="1">
    <source>
        <dbReference type="ARBA" id="ARBA00004651"/>
    </source>
</evidence>
<dbReference type="SUPFAM" id="SSF103473">
    <property type="entry name" value="MFS general substrate transporter"/>
    <property type="match status" value="1"/>
</dbReference>
<keyword evidence="2" id="KW-0813">Transport</keyword>
<reference evidence="9" key="1">
    <citation type="submission" date="2021-01" db="EMBL/GenBank/DDBJ databases">
        <title>Whole genome shotgun sequence of Actinocatenispora rupis NBRC 107355.</title>
        <authorList>
            <person name="Komaki H."/>
            <person name="Tamura T."/>
        </authorList>
    </citation>
    <scope>NUCLEOTIDE SEQUENCE</scope>
    <source>
        <strain evidence="9">NBRC 107355</strain>
    </source>
</reference>
<feature type="transmembrane region" description="Helical" evidence="7">
    <location>
        <begin position="54"/>
        <end position="72"/>
    </location>
</feature>
<feature type="transmembrane region" description="Helical" evidence="7">
    <location>
        <begin position="20"/>
        <end position="42"/>
    </location>
</feature>
<feature type="transmembrane region" description="Helical" evidence="7">
    <location>
        <begin position="241"/>
        <end position="259"/>
    </location>
</feature>
<comment type="subcellular location">
    <subcellularLocation>
        <location evidence="1">Cell membrane</location>
        <topology evidence="1">Multi-pass membrane protein</topology>
    </subcellularLocation>
</comment>
<dbReference type="RefSeq" id="WP_203657477.1">
    <property type="nucleotide sequence ID" value="NZ_BAAAZM010000006.1"/>
</dbReference>
<keyword evidence="3" id="KW-1003">Cell membrane</keyword>
<protein>
    <submittedName>
        <fullName evidence="9">MFS transporter</fullName>
    </submittedName>
</protein>
<dbReference type="Pfam" id="PF07690">
    <property type="entry name" value="MFS_1"/>
    <property type="match status" value="1"/>
</dbReference>
<dbReference type="InterPro" id="IPR020846">
    <property type="entry name" value="MFS_dom"/>
</dbReference>
<evidence type="ECO:0000259" key="8">
    <source>
        <dbReference type="PROSITE" id="PS50850"/>
    </source>
</evidence>
<dbReference type="GO" id="GO:0022857">
    <property type="term" value="F:transmembrane transporter activity"/>
    <property type="evidence" value="ECO:0007669"/>
    <property type="project" value="InterPro"/>
</dbReference>